<organism evidence="5 6">
    <name type="scientific">Streptomyces turgidiscabies</name>
    <dbReference type="NCBI Taxonomy" id="85558"/>
    <lineage>
        <taxon>Bacteria</taxon>
        <taxon>Bacillati</taxon>
        <taxon>Actinomycetota</taxon>
        <taxon>Actinomycetes</taxon>
        <taxon>Kitasatosporales</taxon>
        <taxon>Streptomycetaceae</taxon>
        <taxon>Streptomyces</taxon>
    </lineage>
</organism>
<dbReference type="PRINTS" id="PR00032">
    <property type="entry name" value="HTHARAC"/>
</dbReference>
<dbReference type="Pfam" id="PF12833">
    <property type="entry name" value="HTH_18"/>
    <property type="match status" value="1"/>
</dbReference>
<dbReference type="PANTHER" id="PTHR46796:SF6">
    <property type="entry name" value="ARAC SUBFAMILY"/>
    <property type="match status" value="1"/>
</dbReference>
<dbReference type="PROSITE" id="PS01124">
    <property type="entry name" value="HTH_ARAC_FAMILY_2"/>
    <property type="match status" value="1"/>
</dbReference>
<dbReference type="InterPro" id="IPR018062">
    <property type="entry name" value="HTH_AraC-typ_CS"/>
</dbReference>
<keyword evidence="1" id="KW-0805">Transcription regulation</keyword>
<dbReference type="InterPro" id="IPR035418">
    <property type="entry name" value="AraC-bd_2"/>
</dbReference>
<feature type="domain" description="HTH araC/xylS-type" evidence="4">
    <location>
        <begin position="182"/>
        <end position="283"/>
    </location>
</feature>
<evidence type="ECO:0000259" key="4">
    <source>
        <dbReference type="PROSITE" id="PS01124"/>
    </source>
</evidence>
<dbReference type="Pfam" id="PF14525">
    <property type="entry name" value="AraC_binding_2"/>
    <property type="match status" value="1"/>
</dbReference>
<evidence type="ECO:0000313" key="6">
    <source>
        <dbReference type="Proteomes" id="UP001223072"/>
    </source>
</evidence>
<protein>
    <submittedName>
        <fullName evidence="5">AraC-like DNA-binding protein</fullName>
    </submittedName>
</protein>
<dbReference type="InterPro" id="IPR018060">
    <property type="entry name" value="HTH_AraC"/>
</dbReference>
<dbReference type="PROSITE" id="PS00041">
    <property type="entry name" value="HTH_ARAC_FAMILY_1"/>
    <property type="match status" value="1"/>
</dbReference>
<evidence type="ECO:0000313" key="5">
    <source>
        <dbReference type="EMBL" id="MDQ0935655.1"/>
    </source>
</evidence>
<dbReference type="SUPFAM" id="SSF46689">
    <property type="entry name" value="Homeodomain-like"/>
    <property type="match status" value="1"/>
</dbReference>
<keyword evidence="2" id="KW-0238">DNA-binding</keyword>
<proteinExistence type="predicted"/>
<dbReference type="InterPro" id="IPR050204">
    <property type="entry name" value="AraC_XylS_family_regulators"/>
</dbReference>
<dbReference type="InterPro" id="IPR020449">
    <property type="entry name" value="Tscrpt_reg_AraC-type_HTH"/>
</dbReference>
<gene>
    <name evidence="5" type="ORF">QFZ49_005627</name>
</gene>
<dbReference type="PANTHER" id="PTHR46796">
    <property type="entry name" value="HTH-TYPE TRANSCRIPTIONAL ACTIVATOR RHAS-RELATED"/>
    <property type="match status" value="1"/>
</dbReference>
<dbReference type="SMART" id="SM00342">
    <property type="entry name" value="HTH_ARAC"/>
    <property type="match status" value="1"/>
</dbReference>
<dbReference type="Proteomes" id="UP001223072">
    <property type="component" value="Unassembled WGS sequence"/>
</dbReference>
<comment type="caution">
    <text evidence="5">The sequence shown here is derived from an EMBL/GenBank/DDBJ whole genome shotgun (WGS) entry which is preliminary data.</text>
</comment>
<evidence type="ECO:0000256" key="3">
    <source>
        <dbReference type="ARBA" id="ARBA00023163"/>
    </source>
</evidence>
<dbReference type="InterPro" id="IPR009057">
    <property type="entry name" value="Homeodomain-like_sf"/>
</dbReference>
<accession>A0ABU0RXN3</accession>
<keyword evidence="6" id="KW-1185">Reference proteome</keyword>
<dbReference type="Gene3D" id="1.10.10.60">
    <property type="entry name" value="Homeodomain-like"/>
    <property type="match status" value="1"/>
</dbReference>
<dbReference type="RefSeq" id="WP_307629183.1">
    <property type="nucleotide sequence ID" value="NZ_JAUSZS010000007.1"/>
</dbReference>
<reference evidence="5 6" key="1">
    <citation type="submission" date="2023-07" db="EMBL/GenBank/DDBJ databases">
        <title>Comparative genomics of wheat-associated soil bacteria to identify genetic determinants of phenazine resistance.</title>
        <authorList>
            <person name="Mouncey N."/>
        </authorList>
    </citation>
    <scope>NUCLEOTIDE SEQUENCE [LARGE SCALE GENOMIC DNA]</scope>
    <source>
        <strain evidence="5 6">W2I16</strain>
    </source>
</reference>
<dbReference type="EMBL" id="JAUSZS010000007">
    <property type="protein sequence ID" value="MDQ0935655.1"/>
    <property type="molecule type" value="Genomic_DNA"/>
</dbReference>
<keyword evidence="3" id="KW-0804">Transcription</keyword>
<evidence type="ECO:0000256" key="2">
    <source>
        <dbReference type="ARBA" id="ARBA00023125"/>
    </source>
</evidence>
<sequence>MAKSATSHISKTSVGHILTLSPLHDSEHIRTFLQLSEKRDSEFLHLGMQVRGSSAISQHGREVSLEPGDLVFCDRDRLHFTHLGDDCQVTVFRISRHHLGVSESDLRRISGVRVRGGEGVGAMASIFLSSLAAGAEFRTSRIGDQLTRSAVDLVTVLVMHLLTEESRPEKSDAANVGDEMLTRIREFIEVHLMDPDLSPKSIALAHHISVRYLHKLFQNDGTTVSQWVRQRRLNVSRQELSRTSNRRLTVAAVARQLGFVSPSHFSRVFRDAYGMSPSEWQACTWSALETPIKTQVPFHQESVVTRDAALSQPVRRARHLASR</sequence>
<name>A0ABU0RXN3_9ACTN</name>
<evidence type="ECO:0000256" key="1">
    <source>
        <dbReference type="ARBA" id="ARBA00023015"/>
    </source>
</evidence>